<organism evidence="1">
    <name type="scientific">marine metagenome</name>
    <dbReference type="NCBI Taxonomy" id="408172"/>
    <lineage>
        <taxon>unclassified sequences</taxon>
        <taxon>metagenomes</taxon>
        <taxon>ecological metagenomes</taxon>
    </lineage>
</organism>
<dbReference type="EMBL" id="UINC01216906">
    <property type="protein sequence ID" value="SVE43256.1"/>
    <property type="molecule type" value="Genomic_DNA"/>
</dbReference>
<name>A0A383DFJ4_9ZZZZ</name>
<protein>
    <recommendedName>
        <fullName evidence="2">Peptide deformylase</fullName>
    </recommendedName>
</protein>
<evidence type="ECO:0000313" key="1">
    <source>
        <dbReference type="EMBL" id="SVE43256.1"/>
    </source>
</evidence>
<dbReference type="AlphaFoldDB" id="A0A383DFJ4"/>
<gene>
    <name evidence="1" type="ORF">METZ01_LOCUS496110</name>
</gene>
<proteinExistence type="predicted"/>
<evidence type="ECO:0008006" key="2">
    <source>
        <dbReference type="Google" id="ProtNLM"/>
    </source>
</evidence>
<reference evidence="1" key="1">
    <citation type="submission" date="2018-05" db="EMBL/GenBank/DDBJ databases">
        <authorList>
            <person name="Lanie J.A."/>
            <person name="Ng W.-L."/>
            <person name="Kazmierczak K.M."/>
            <person name="Andrzejewski T.M."/>
            <person name="Davidsen T.M."/>
            <person name="Wayne K.J."/>
            <person name="Tettelin H."/>
            <person name="Glass J.I."/>
            <person name="Rusch D."/>
            <person name="Podicherti R."/>
            <person name="Tsui H.-C.T."/>
            <person name="Winkler M.E."/>
        </authorList>
    </citation>
    <scope>NUCLEOTIDE SEQUENCE</scope>
</reference>
<accession>A0A383DFJ4</accession>
<feature type="non-terminal residue" evidence="1">
    <location>
        <position position="39"/>
    </location>
</feature>
<sequence length="39" mass="4458">MGNPLLREEALPFTKKEITSSETKELVQSLWNTMEEYGG</sequence>